<feature type="domain" description="ABM" evidence="1">
    <location>
        <begin position="19"/>
        <end position="76"/>
    </location>
</feature>
<dbReference type="AlphaFoldDB" id="A0A073KEC9"/>
<dbReference type="InterPro" id="IPR011008">
    <property type="entry name" value="Dimeric_a/b-barrel"/>
</dbReference>
<name>A0A073KEC9_9BACI</name>
<dbReference type="InterPro" id="IPR007138">
    <property type="entry name" value="ABM_dom"/>
</dbReference>
<dbReference type="InterPro" id="IPR052936">
    <property type="entry name" value="Jasmonate_Hydroxylase-like"/>
</dbReference>
<dbReference type="eggNOG" id="COG2329">
    <property type="taxonomic scope" value="Bacteria"/>
</dbReference>
<evidence type="ECO:0000259" key="1">
    <source>
        <dbReference type="Pfam" id="PF03992"/>
    </source>
</evidence>
<dbReference type="RefSeq" id="WP_034636966.1">
    <property type="nucleotide sequence ID" value="NZ_CBCSJC010000020.1"/>
</dbReference>
<gene>
    <name evidence="2" type="ORF">BAMA_14795</name>
</gene>
<dbReference type="Pfam" id="PF03992">
    <property type="entry name" value="ABM"/>
    <property type="match status" value="1"/>
</dbReference>
<proteinExistence type="predicted"/>
<evidence type="ECO:0000313" key="2">
    <source>
        <dbReference type="EMBL" id="KEK20673.1"/>
    </source>
</evidence>
<dbReference type="SUPFAM" id="SSF54909">
    <property type="entry name" value="Dimeric alpha+beta barrel"/>
    <property type="match status" value="1"/>
</dbReference>
<dbReference type="Gene3D" id="3.30.70.100">
    <property type="match status" value="1"/>
</dbReference>
<accession>A0A073KEC9</accession>
<dbReference type="EMBL" id="JOTN01000003">
    <property type="protein sequence ID" value="KEK20673.1"/>
    <property type="molecule type" value="Genomic_DNA"/>
</dbReference>
<dbReference type="PANTHER" id="PTHR37811">
    <property type="entry name" value="BLL5343 PROTEIN"/>
    <property type="match status" value="1"/>
</dbReference>
<comment type="caution">
    <text evidence="2">The sequence shown here is derived from an EMBL/GenBank/DDBJ whole genome shotgun (WGS) entry which is preliminary data.</text>
</comment>
<reference evidence="2 3" key="1">
    <citation type="submission" date="2014-06" db="EMBL/GenBank/DDBJ databases">
        <title>Draft genome sequence of Bacillus manliponensis JCM 15802 (MCCC 1A00708).</title>
        <authorList>
            <person name="Lai Q."/>
            <person name="Liu Y."/>
            <person name="Shao Z."/>
        </authorList>
    </citation>
    <scope>NUCLEOTIDE SEQUENCE [LARGE SCALE GENOMIC DNA]</scope>
    <source>
        <strain evidence="2 3">JCM 15802</strain>
    </source>
</reference>
<organism evidence="2 3">
    <name type="scientific">Bacillus manliponensis</name>
    <dbReference type="NCBI Taxonomy" id="574376"/>
    <lineage>
        <taxon>Bacteria</taxon>
        <taxon>Bacillati</taxon>
        <taxon>Bacillota</taxon>
        <taxon>Bacilli</taxon>
        <taxon>Bacillales</taxon>
        <taxon>Bacillaceae</taxon>
        <taxon>Bacillus</taxon>
        <taxon>Bacillus cereus group</taxon>
    </lineage>
</organism>
<dbReference type="Proteomes" id="UP000027822">
    <property type="component" value="Unassembled WGS sequence"/>
</dbReference>
<evidence type="ECO:0000313" key="3">
    <source>
        <dbReference type="Proteomes" id="UP000027822"/>
    </source>
</evidence>
<dbReference type="OrthoDB" id="9798439at2"/>
<dbReference type="STRING" id="574376.BAMA_14795"/>
<protein>
    <recommendedName>
        <fullName evidence="1">ABM domain-containing protein</fullName>
    </recommendedName>
</protein>
<keyword evidence="3" id="KW-1185">Reference proteome</keyword>
<sequence length="106" mass="12296">MVSKPYYAVIFTSQLSSDIEDYEKVAHEMALLAEKQHGYLGIDSVRNEAGFGITVSYWESLEAIQQWKDHAAHTMAKTRGKEQWYKQFHTKICVVEKEYGFQKKGM</sequence>
<dbReference type="PANTHER" id="PTHR37811:SF2">
    <property type="entry name" value="ABM DOMAIN-CONTAINING PROTEIN"/>
    <property type="match status" value="1"/>
</dbReference>